<reference evidence="2 3" key="2">
    <citation type="submission" date="2018-11" db="EMBL/GenBank/DDBJ databases">
        <authorList>
            <consortium name="Pathogen Informatics"/>
        </authorList>
    </citation>
    <scope>NUCLEOTIDE SEQUENCE [LARGE SCALE GENOMIC DNA]</scope>
</reference>
<evidence type="ECO:0000313" key="3">
    <source>
        <dbReference type="Proteomes" id="UP000270296"/>
    </source>
</evidence>
<dbReference type="WBParaSite" id="SBAD_0001133501-mRNA-1">
    <property type="protein sequence ID" value="SBAD_0001133501-mRNA-1"/>
    <property type="gene ID" value="SBAD_0001133501"/>
</dbReference>
<feature type="chain" id="PRO_5043140389" evidence="1">
    <location>
        <begin position="19"/>
        <end position="95"/>
    </location>
</feature>
<proteinExistence type="predicted"/>
<protein>
    <submittedName>
        <fullName evidence="4">Secreted peptide</fullName>
    </submittedName>
</protein>
<keyword evidence="3" id="KW-1185">Reference proteome</keyword>
<evidence type="ECO:0000256" key="1">
    <source>
        <dbReference type="SAM" id="SignalP"/>
    </source>
</evidence>
<feature type="signal peptide" evidence="1">
    <location>
        <begin position="1"/>
        <end position="18"/>
    </location>
</feature>
<reference evidence="4" key="1">
    <citation type="submission" date="2016-06" db="UniProtKB">
        <authorList>
            <consortium name="WormBaseParasite"/>
        </authorList>
    </citation>
    <scope>IDENTIFICATION</scope>
</reference>
<dbReference type="Proteomes" id="UP000270296">
    <property type="component" value="Unassembled WGS sequence"/>
</dbReference>
<accession>A0A183J511</accession>
<name>A0A183J511_9BILA</name>
<dbReference type="AlphaFoldDB" id="A0A183J511"/>
<evidence type="ECO:0000313" key="2">
    <source>
        <dbReference type="EMBL" id="VDP35966.1"/>
    </source>
</evidence>
<gene>
    <name evidence="2" type="ORF">SBAD_LOCUS10959</name>
</gene>
<keyword evidence="1" id="KW-0732">Signal</keyword>
<sequence>MLVATVLLMLTSLVLVASQLTGSGTVAVLKSTLNSVLLRTVCRYLRFADLPAIVGLLPTDAPHGHSHRTTEVTNRAPIAPLRGRHVRLNHHHCCN</sequence>
<organism evidence="4">
    <name type="scientific">Soboliphyme baturini</name>
    <dbReference type="NCBI Taxonomy" id="241478"/>
    <lineage>
        <taxon>Eukaryota</taxon>
        <taxon>Metazoa</taxon>
        <taxon>Ecdysozoa</taxon>
        <taxon>Nematoda</taxon>
        <taxon>Enoplea</taxon>
        <taxon>Dorylaimia</taxon>
        <taxon>Dioctophymatida</taxon>
        <taxon>Dioctophymatoidea</taxon>
        <taxon>Soboliphymatidae</taxon>
        <taxon>Soboliphyme</taxon>
    </lineage>
</organism>
<dbReference type="EMBL" id="UZAM01014835">
    <property type="protein sequence ID" value="VDP35966.1"/>
    <property type="molecule type" value="Genomic_DNA"/>
</dbReference>
<evidence type="ECO:0000313" key="4">
    <source>
        <dbReference type="WBParaSite" id="SBAD_0001133501-mRNA-1"/>
    </source>
</evidence>